<keyword evidence="6" id="KW-1185">Reference proteome</keyword>
<comment type="subcellular location">
    <subcellularLocation>
        <location evidence="1">Nucleus</location>
    </subcellularLocation>
</comment>
<dbReference type="InterPro" id="IPR004210">
    <property type="entry name" value="BESS_motif"/>
</dbReference>
<dbReference type="AlphaFoldDB" id="A0A182P1W4"/>
<evidence type="ECO:0000256" key="2">
    <source>
        <dbReference type="SAM" id="MobiDB-lite"/>
    </source>
</evidence>
<dbReference type="InterPro" id="IPR039353">
    <property type="entry name" value="TF_Adf1"/>
</dbReference>
<feature type="compositionally biased region" description="Pro residues" evidence="2">
    <location>
        <begin position="216"/>
        <end position="226"/>
    </location>
</feature>
<feature type="domain" description="MADF" evidence="3">
    <location>
        <begin position="25"/>
        <end position="117"/>
    </location>
</feature>
<dbReference type="VEuPathDB" id="VectorBase:AEPI000898"/>
<dbReference type="GO" id="GO:0003677">
    <property type="term" value="F:DNA binding"/>
    <property type="evidence" value="ECO:0007669"/>
    <property type="project" value="InterPro"/>
</dbReference>
<evidence type="ECO:0008006" key="7">
    <source>
        <dbReference type="Google" id="ProtNLM"/>
    </source>
</evidence>
<sequence length="300" mass="34565">MSVTTPRIRDKKKKLVAMTREETIRFIAAVKTYTCLWDRNDEFRRDKQARDNAWSELSSSLGYSADDLVEKWASLRSCFRQYRCLIRKRRAAGITGRLPFIKWPFFTSMLFTIQDDPPDTDMPVIAPPTKIKLPKEESETPASIKQPKIEHVAMKPNSEELPLSTEATPPLERVDLVLRKVPRPPGTLIRVVRPIKLIARQPVRQPEFVAVKAEPLPEPLPEPSSPPRESTEQNHDSTHSCSVLRMQDDDEIYGHAVALQLKQFCPRTKRKLRIQIQDLISKAQKRAFEKKFGVPYNDEL</sequence>
<dbReference type="GO" id="GO:0005667">
    <property type="term" value="C:transcription regulator complex"/>
    <property type="evidence" value="ECO:0007669"/>
    <property type="project" value="TreeGrafter"/>
</dbReference>
<reference evidence="5" key="2">
    <citation type="submission" date="2020-05" db="UniProtKB">
        <authorList>
            <consortium name="EnsemblMetazoa"/>
        </authorList>
    </citation>
    <scope>IDENTIFICATION</scope>
    <source>
        <strain evidence="5">Epiroticus2</strain>
    </source>
</reference>
<dbReference type="PANTHER" id="PTHR12243">
    <property type="entry name" value="MADF DOMAIN TRANSCRIPTION FACTOR"/>
    <property type="match status" value="1"/>
</dbReference>
<keyword evidence="1" id="KW-0539">Nucleus</keyword>
<dbReference type="PROSITE" id="PS51031">
    <property type="entry name" value="BESS"/>
    <property type="match status" value="1"/>
</dbReference>
<dbReference type="GO" id="GO:0006357">
    <property type="term" value="P:regulation of transcription by RNA polymerase II"/>
    <property type="evidence" value="ECO:0007669"/>
    <property type="project" value="TreeGrafter"/>
</dbReference>
<dbReference type="PROSITE" id="PS51029">
    <property type="entry name" value="MADF"/>
    <property type="match status" value="1"/>
</dbReference>
<evidence type="ECO:0000313" key="5">
    <source>
        <dbReference type="EnsemblMetazoa" id="AEPI000898-PA"/>
    </source>
</evidence>
<dbReference type="GO" id="GO:0005634">
    <property type="term" value="C:nucleus"/>
    <property type="evidence" value="ECO:0007669"/>
    <property type="project" value="UniProtKB-SubCell"/>
</dbReference>
<dbReference type="InterPro" id="IPR006578">
    <property type="entry name" value="MADF-dom"/>
</dbReference>
<feature type="domain" description="BESS" evidence="4">
    <location>
        <begin position="247"/>
        <end position="286"/>
    </location>
</feature>
<evidence type="ECO:0000259" key="3">
    <source>
        <dbReference type="PROSITE" id="PS51029"/>
    </source>
</evidence>
<proteinExistence type="predicted"/>
<dbReference type="PANTHER" id="PTHR12243:SF69">
    <property type="entry name" value="SI:CH73-59F11.3"/>
    <property type="match status" value="1"/>
</dbReference>
<accession>A0A182P1W4</accession>
<evidence type="ECO:0000259" key="4">
    <source>
        <dbReference type="PROSITE" id="PS51031"/>
    </source>
</evidence>
<dbReference type="Proteomes" id="UP000075885">
    <property type="component" value="Unassembled WGS sequence"/>
</dbReference>
<dbReference type="EnsemblMetazoa" id="AEPI000898-RA">
    <property type="protein sequence ID" value="AEPI000898-PA"/>
    <property type="gene ID" value="AEPI000898"/>
</dbReference>
<evidence type="ECO:0000256" key="1">
    <source>
        <dbReference type="PROSITE-ProRule" id="PRU00371"/>
    </source>
</evidence>
<dbReference type="Pfam" id="PF10545">
    <property type="entry name" value="MADF_DNA_bdg"/>
    <property type="match status" value="1"/>
</dbReference>
<reference evidence="6" key="1">
    <citation type="submission" date="2013-03" db="EMBL/GenBank/DDBJ databases">
        <title>The Genome Sequence of Anopheles epiroticus epiroticus2.</title>
        <authorList>
            <consortium name="The Broad Institute Genomics Platform"/>
            <person name="Neafsey D.E."/>
            <person name="Howell P."/>
            <person name="Walker B."/>
            <person name="Young S.K."/>
            <person name="Zeng Q."/>
            <person name="Gargeya S."/>
            <person name="Fitzgerald M."/>
            <person name="Haas B."/>
            <person name="Abouelleil A."/>
            <person name="Allen A.W."/>
            <person name="Alvarado L."/>
            <person name="Arachchi H.M."/>
            <person name="Berlin A.M."/>
            <person name="Chapman S.B."/>
            <person name="Gainer-Dewar J."/>
            <person name="Goldberg J."/>
            <person name="Griggs A."/>
            <person name="Gujja S."/>
            <person name="Hansen M."/>
            <person name="Howarth C."/>
            <person name="Imamovic A."/>
            <person name="Ireland A."/>
            <person name="Larimer J."/>
            <person name="McCowan C."/>
            <person name="Murphy C."/>
            <person name="Pearson M."/>
            <person name="Poon T.W."/>
            <person name="Priest M."/>
            <person name="Roberts A."/>
            <person name="Saif S."/>
            <person name="Shea T."/>
            <person name="Sisk P."/>
            <person name="Sykes S."/>
            <person name="Wortman J."/>
            <person name="Nusbaum C."/>
            <person name="Birren B."/>
        </authorList>
    </citation>
    <scope>NUCLEOTIDE SEQUENCE [LARGE SCALE GENOMIC DNA]</scope>
    <source>
        <strain evidence="6">Epiroticus2</strain>
    </source>
</reference>
<name>A0A182P1W4_9DIPT</name>
<dbReference type="SMART" id="SM00595">
    <property type="entry name" value="MADF"/>
    <property type="match status" value="1"/>
</dbReference>
<organism evidence="5 6">
    <name type="scientific">Anopheles epiroticus</name>
    <dbReference type="NCBI Taxonomy" id="199890"/>
    <lineage>
        <taxon>Eukaryota</taxon>
        <taxon>Metazoa</taxon>
        <taxon>Ecdysozoa</taxon>
        <taxon>Arthropoda</taxon>
        <taxon>Hexapoda</taxon>
        <taxon>Insecta</taxon>
        <taxon>Pterygota</taxon>
        <taxon>Neoptera</taxon>
        <taxon>Endopterygota</taxon>
        <taxon>Diptera</taxon>
        <taxon>Nematocera</taxon>
        <taxon>Culicoidea</taxon>
        <taxon>Culicidae</taxon>
        <taxon>Anophelinae</taxon>
        <taxon>Anopheles</taxon>
    </lineage>
</organism>
<feature type="region of interest" description="Disordered" evidence="2">
    <location>
        <begin position="210"/>
        <end position="239"/>
    </location>
</feature>
<evidence type="ECO:0000313" key="6">
    <source>
        <dbReference type="Proteomes" id="UP000075885"/>
    </source>
</evidence>
<feature type="compositionally biased region" description="Basic and acidic residues" evidence="2">
    <location>
        <begin position="229"/>
        <end position="238"/>
    </location>
</feature>
<dbReference type="STRING" id="199890.A0A182P1W4"/>
<protein>
    <recommendedName>
        <fullName evidence="7">MADF domain-containing protein</fullName>
    </recommendedName>
</protein>